<comment type="similarity">
    <text evidence="1 2">Belongs to the iron/ascorbate-dependent oxidoreductase family.</text>
</comment>
<dbReference type="InterPro" id="IPR044861">
    <property type="entry name" value="IPNS-like_FE2OG_OXY"/>
</dbReference>
<dbReference type="PRINTS" id="PR00682">
    <property type="entry name" value="IPNSYNTHASE"/>
</dbReference>
<dbReference type="GO" id="GO:0046872">
    <property type="term" value="F:metal ion binding"/>
    <property type="evidence" value="ECO:0007669"/>
    <property type="project" value="UniProtKB-KW"/>
</dbReference>
<accession>A0A9P4JZN3</accession>
<feature type="domain" description="Fe2OG dioxygenase" evidence="3">
    <location>
        <begin position="214"/>
        <end position="316"/>
    </location>
</feature>
<dbReference type="InterPro" id="IPR050231">
    <property type="entry name" value="Iron_ascorbate_oxido_reductase"/>
</dbReference>
<dbReference type="AlphaFoldDB" id="A0A9P4JZN3"/>
<evidence type="ECO:0000313" key="4">
    <source>
        <dbReference type="EMBL" id="KAF2205453.1"/>
    </source>
</evidence>
<dbReference type="OrthoDB" id="288590at2759"/>
<dbReference type="PANTHER" id="PTHR47990">
    <property type="entry name" value="2-OXOGLUTARATE (2OG) AND FE(II)-DEPENDENT OXYGENASE SUPERFAMILY PROTEIN-RELATED"/>
    <property type="match status" value="1"/>
</dbReference>
<keyword evidence="2" id="KW-0479">Metal-binding</keyword>
<keyword evidence="2" id="KW-0408">Iron</keyword>
<evidence type="ECO:0000259" key="3">
    <source>
        <dbReference type="PROSITE" id="PS51471"/>
    </source>
</evidence>
<sequence length="354" mass="39576">MTEQRIPTIQPQFMRMQSTAPAAQIVTPEKPMVPFYVPTIDISPFLQNPKSAESARILSEVKAACESTGFFQILNHGVPVSLQDSLFNAAKQFFELPYDEKVKLDAKKMTGHRGYDLLASQSYEEGVLPDLKEGFYIGNDIPATDPRTLSKRFYMGPNVWPDASLLPHKTLKEPAEAYFKAVYDLSLQVLNMIFATLPTNASNLLTKFTDPDLVAAPLRLLHYPPARKTETPQRGASAHTDFGAITLLLQDGNPGLEVLDQNTDTWVPIEPNRNSYVVNVGDMLEMWSGGRFKSSMHRVINKKPTDRYSVVFFFDGNLDCSLSPLDGSNPSDKVLTVEQHMLNRMAKSYGVKKI</sequence>
<evidence type="ECO:0000256" key="2">
    <source>
        <dbReference type="RuleBase" id="RU003682"/>
    </source>
</evidence>
<dbReference type="InterPro" id="IPR027443">
    <property type="entry name" value="IPNS-like_sf"/>
</dbReference>
<dbReference type="InterPro" id="IPR005123">
    <property type="entry name" value="Oxoglu/Fe-dep_dioxygenase_dom"/>
</dbReference>
<keyword evidence="2" id="KW-0560">Oxidoreductase</keyword>
<name>A0A9P4JZN3_9PLEO</name>
<proteinExistence type="inferred from homology"/>
<dbReference type="Pfam" id="PF14226">
    <property type="entry name" value="DIOX_N"/>
    <property type="match status" value="1"/>
</dbReference>
<dbReference type="SUPFAM" id="SSF51197">
    <property type="entry name" value="Clavaminate synthase-like"/>
    <property type="match status" value="1"/>
</dbReference>
<gene>
    <name evidence="4" type="ORF">GQ43DRAFT_428051</name>
</gene>
<dbReference type="PROSITE" id="PS51471">
    <property type="entry name" value="FE2OG_OXY"/>
    <property type="match status" value="1"/>
</dbReference>
<evidence type="ECO:0000256" key="1">
    <source>
        <dbReference type="ARBA" id="ARBA00008056"/>
    </source>
</evidence>
<dbReference type="GO" id="GO:0016491">
    <property type="term" value="F:oxidoreductase activity"/>
    <property type="evidence" value="ECO:0007669"/>
    <property type="project" value="UniProtKB-KW"/>
</dbReference>
<dbReference type="Pfam" id="PF03171">
    <property type="entry name" value="2OG-FeII_Oxy"/>
    <property type="match status" value="1"/>
</dbReference>
<dbReference type="InterPro" id="IPR026992">
    <property type="entry name" value="DIOX_N"/>
</dbReference>
<evidence type="ECO:0000313" key="5">
    <source>
        <dbReference type="Proteomes" id="UP000799536"/>
    </source>
</evidence>
<dbReference type="Gene3D" id="2.60.120.330">
    <property type="entry name" value="B-lactam Antibiotic, Isopenicillin N Synthase, Chain"/>
    <property type="match status" value="1"/>
</dbReference>
<protein>
    <submittedName>
        <fullName evidence="4">Clavaminate synthase-like protein</fullName>
    </submittedName>
</protein>
<dbReference type="Proteomes" id="UP000799536">
    <property type="component" value="Unassembled WGS sequence"/>
</dbReference>
<dbReference type="GO" id="GO:0044283">
    <property type="term" value="P:small molecule biosynthetic process"/>
    <property type="evidence" value="ECO:0007669"/>
    <property type="project" value="UniProtKB-ARBA"/>
</dbReference>
<comment type="caution">
    <text evidence="4">The sequence shown here is derived from an EMBL/GenBank/DDBJ whole genome shotgun (WGS) entry which is preliminary data.</text>
</comment>
<dbReference type="EMBL" id="ML993855">
    <property type="protein sequence ID" value="KAF2205453.1"/>
    <property type="molecule type" value="Genomic_DNA"/>
</dbReference>
<organism evidence="4 5">
    <name type="scientific">Delitschia confertaspora ATCC 74209</name>
    <dbReference type="NCBI Taxonomy" id="1513339"/>
    <lineage>
        <taxon>Eukaryota</taxon>
        <taxon>Fungi</taxon>
        <taxon>Dikarya</taxon>
        <taxon>Ascomycota</taxon>
        <taxon>Pezizomycotina</taxon>
        <taxon>Dothideomycetes</taxon>
        <taxon>Pleosporomycetidae</taxon>
        <taxon>Pleosporales</taxon>
        <taxon>Delitschiaceae</taxon>
        <taxon>Delitschia</taxon>
    </lineage>
</organism>
<keyword evidence="5" id="KW-1185">Reference proteome</keyword>
<reference evidence="4" key="1">
    <citation type="journal article" date="2020" name="Stud. Mycol.">
        <title>101 Dothideomycetes genomes: a test case for predicting lifestyles and emergence of pathogens.</title>
        <authorList>
            <person name="Haridas S."/>
            <person name="Albert R."/>
            <person name="Binder M."/>
            <person name="Bloem J."/>
            <person name="Labutti K."/>
            <person name="Salamov A."/>
            <person name="Andreopoulos B."/>
            <person name="Baker S."/>
            <person name="Barry K."/>
            <person name="Bills G."/>
            <person name="Bluhm B."/>
            <person name="Cannon C."/>
            <person name="Castanera R."/>
            <person name="Culley D."/>
            <person name="Daum C."/>
            <person name="Ezra D."/>
            <person name="Gonzalez J."/>
            <person name="Henrissat B."/>
            <person name="Kuo A."/>
            <person name="Liang C."/>
            <person name="Lipzen A."/>
            <person name="Lutzoni F."/>
            <person name="Magnuson J."/>
            <person name="Mondo S."/>
            <person name="Nolan M."/>
            <person name="Ohm R."/>
            <person name="Pangilinan J."/>
            <person name="Park H.-J."/>
            <person name="Ramirez L."/>
            <person name="Alfaro M."/>
            <person name="Sun H."/>
            <person name="Tritt A."/>
            <person name="Yoshinaga Y."/>
            <person name="Zwiers L.-H."/>
            <person name="Turgeon B."/>
            <person name="Goodwin S."/>
            <person name="Spatafora J."/>
            <person name="Crous P."/>
            <person name="Grigoriev I."/>
        </authorList>
    </citation>
    <scope>NUCLEOTIDE SEQUENCE</scope>
    <source>
        <strain evidence="4">ATCC 74209</strain>
    </source>
</reference>